<evidence type="ECO:0000313" key="2">
    <source>
        <dbReference type="Proteomes" id="UP000237319"/>
    </source>
</evidence>
<keyword evidence="2" id="KW-1185">Reference proteome</keyword>
<dbReference type="Proteomes" id="UP000237319">
    <property type="component" value="Unassembled WGS sequence"/>
</dbReference>
<dbReference type="AlphaFoldDB" id="A0A2S5D0A1"/>
<proteinExistence type="predicted"/>
<gene>
    <name evidence="1" type="ORF">LYSIN_01264</name>
</gene>
<sequence length="104" mass="12630">METKEQILHLLLQKGFKFRFYEDQNLLFYTKEITEPVFVKWFAEEHCHLPDCDLTHVSISLEITNNLERAQYTFFNGIDKQYIFKDLLEFKEVLEKLPNLIELR</sequence>
<organism evidence="1 2">
    <name type="scientific">Lysinibacillus sphaericus</name>
    <name type="common">Bacillus sphaericus</name>
    <dbReference type="NCBI Taxonomy" id="1421"/>
    <lineage>
        <taxon>Bacteria</taxon>
        <taxon>Bacillati</taxon>
        <taxon>Bacillota</taxon>
        <taxon>Bacilli</taxon>
        <taxon>Bacillales</taxon>
        <taxon>Bacillaceae</taxon>
        <taxon>Lysinibacillus</taxon>
    </lineage>
</organism>
<comment type="caution">
    <text evidence="1">The sequence shown here is derived from an EMBL/GenBank/DDBJ whole genome shotgun (WGS) entry which is preliminary data.</text>
</comment>
<accession>A0A2S5D0A1</accession>
<dbReference type="EMBL" id="PGLV01000001">
    <property type="protein sequence ID" value="POZ56481.1"/>
    <property type="molecule type" value="Genomic_DNA"/>
</dbReference>
<reference evidence="1 2" key="1">
    <citation type="submission" date="2017-11" db="EMBL/GenBank/DDBJ databases">
        <title>Genome sequence of Lysinibacillus sphaericus, a lignin-degrading bacteria isolated from municipal solid waste soil.</title>
        <authorList>
            <person name="Persinoti G.F."/>
            <person name="Paixao D.A."/>
            <person name="Bugg T.D."/>
            <person name="Squina F.M."/>
        </authorList>
    </citation>
    <scope>NUCLEOTIDE SEQUENCE [LARGE SCALE GENOMIC DNA]</scope>
    <source>
        <strain evidence="1 2">A1</strain>
    </source>
</reference>
<dbReference type="RefSeq" id="WP_103976594.1">
    <property type="nucleotide sequence ID" value="NZ_PGLV01000001.1"/>
</dbReference>
<protein>
    <submittedName>
        <fullName evidence="1">Uncharacterized protein</fullName>
    </submittedName>
</protein>
<evidence type="ECO:0000313" key="1">
    <source>
        <dbReference type="EMBL" id="POZ56481.1"/>
    </source>
</evidence>
<name>A0A2S5D0A1_LYSSH</name>